<dbReference type="SUPFAM" id="SSF52172">
    <property type="entry name" value="CheY-like"/>
    <property type="match status" value="1"/>
</dbReference>
<dbReference type="SUPFAM" id="SSF46894">
    <property type="entry name" value="C-terminal effector domain of the bipartite response regulators"/>
    <property type="match status" value="1"/>
</dbReference>
<name>A0A212AFW1_9RHOB</name>
<feature type="modified residue" description="4-aspartylphosphate" evidence="3">
    <location>
        <position position="53"/>
    </location>
</feature>
<dbReference type="InterPro" id="IPR036388">
    <property type="entry name" value="WH-like_DNA-bd_sf"/>
</dbReference>
<dbReference type="GO" id="GO:0003677">
    <property type="term" value="F:DNA binding"/>
    <property type="evidence" value="ECO:0007669"/>
    <property type="project" value="UniProtKB-KW"/>
</dbReference>
<dbReference type="Pfam" id="PF00196">
    <property type="entry name" value="GerE"/>
    <property type="match status" value="1"/>
</dbReference>
<feature type="domain" description="Response regulatory" evidence="5">
    <location>
        <begin position="3"/>
        <end position="120"/>
    </location>
</feature>
<evidence type="ECO:0000313" key="6">
    <source>
        <dbReference type="EMBL" id="OWJ80319.1"/>
    </source>
</evidence>
<evidence type="ECO:0000256" key="2">
    <source>
        <dbReference type="ARBA" id="ARBA00023125"/>
    </source>
</evidence>
<accession>A0A212AFW1</accession>
<reference evidence="6 7" key="1">
    <citation type="submission" date="2016-12" db="EMBL/GenBank/DDBJ databases">
        <title>Comparison of Traditional DNA-DNA Hybridization with In Silico Genomic Analysis.</title>
        <authorList>
            <person name="Nicholson A.C."/>
            <person name="Humrighouse B.W."/>
            <person name="Graziano J."/>
            <person name="Lasker B."/>
            <person name="Whitney A.M."/>
            <person name="Mcquiston J.R."/>
        </authorList>
    </citation>
    <scope>NUCLEOTIDE SEQUENCE [LARGE SCALE GENOMIC DNA]</scope>
    <source>
        <strain evidence="6 7">H2240</strain>
    </source>
</reference>
<feature type="domain" description="HTH luxR-type" evidence="4">
    <location>
        <begin position="143"/>
        <end position="208"/>
    </location>
</feature>
<dbReference type="InterPro" id="IPR016032">
    <property type="entry name" value="Sig_transdc_resp-reg_C-effctor"/>
</dbReference>
<dbReference type="PROSITE" id="PS50043">
    <property type="entry name" value="HTH_LUXR_2"/>
    <property type="match status" value="1"/>
</dbReference>
<evidence type="ECO:0000259" key="4">
    <source>
        <dbReference type="PROSITE" id="PS50043"/>
    </source>
</evidence>
<dbReference type="InterPro" id="IPR039420">
    <property type="entry name" value="WalR-like"/>
</dbReference>
<gene>
    <name evidence="6" type="ORF">CDV49_03345</name>
</gene>
<dbReference type="InterPro" id="IPR000792">
    <property type="entry name" value="Tscrpt_reg_LuxR_C"/>
</dbReference>
<dbReference type="CDD" id="cd06170">
    <property type="entry name" value="LuxR_C_like"/>
    <property type="match status" value="1"/>
</dbReference>
<dbReference type="Gene3D" id="3.40.50.2300">
    <property type="match status" value="1"/>
</dbReference>
<protein>
    <submittedName>
        <fullName evidence="6">DNA-binding response regulator</fullName>
    </submittedName>
</protein>
<dbReference type="SMART" id="SM00421">
    <property type="entry name" value="HTH_LUXR"/>
    <property type="match status" value="1"/>
</dbReference>
<organism evidence="6 7">
    <name type="scientific">Haematobacter genomosp. 1</name>
    <dbReference type="NCBI Taxonomy" id="366618"/>
    <lineage>
        <taxon>Bacteria</taxon>
        <taxon>Pseudomonadati</taxon>
        <taxon>Pseudomonadota</taxon>
        <taxon>Alphaproteobacteria</taxon>
        <taxon>Rhodobacterales</taxon>
        <taxon>Paracoccaceae</taxon>
        <taxon>Haematobacter</taxon>
    </lineage>
</organism>
<evidence type="ECO:0000313" key="7">
    <source>
        <dbReference type="Proteomes" id="UP000196878"/>
    </source>
</evidence>
<dbReference type="InterPro" id="IPR011006">
    <property type="entry name" value="CheY-like_superfamily"/>
</dbReference>
<evidence type="ECO:0000256" key="1">
    <source>
        <dbReference type="ARBA" id="ARBA00022553"/>
    </source>
</evidence>
<dbReference type="Gene3D" id="1.10.10.10">
    <property type="entry name" value="Winged helix-like DNA-binding domain superfamily/Winged helix DNA-binding domain"/>
    <property type="match status" value="1"/>
</dbReference>
<sequence>MTRILVVDDHPVVAEGWNRIVRCVSGSEVVFAATPLAALRESRKAMPEMLVADISFGEDRLAGVKFISRLRRHDRRLPILVFSMHRGPVIVRQALQAGANGFVNKDAAPEEIQTAFLSVLRGGRYLAPDMAQRLAFLDMPDPDAPPLPSLSRRETEILALIAAGRSYREIAEQSFLSYKTVLNAGHALRSKLGASSLPDLVVKAAQHFERR</sequence>
<keyword evidence="2 6" id="KW-0238">DNA-binding</keyword>
<keyword evidence="1 3" id="KW-0597">Phosphoprotein</keyword>
<dbReference type="Proteomes" id="UP000196878">
    <property type="component" value="Unassembled WGS sequence"/>
</dbReference>
<keyword evidence="7" id="KW-1185">Reference proteome</keyword>
<dbReference type="PANTHER" id="PTHR43214">
    <property type="entry name" value="TWO-COMPONENT RESPONSE REGULATOR"/>
    <property type="match status" value="1"/>
</dbReference>
<proteinExistence type="predicted"/>
<evidence type="ECO:0000256" key="3">
    <source>
        <dbReference type="PROSITE-ProRule" id="PRU00169"/>
    </source>
</evidence>
<dbReference type="CDD" id="cd17535">
    <property type="entry name" value="REC_NarL-like"/>
    <property type="match status" value="1"/>
</dbReference>
<dbReference type="InterPro" id="IPR001789">
    <property type="entry name" value="Sig_transdc_resp-reg_receiver"/>
</dbReference>
<dbReference type="SMART" id="SM00448">
    <property type="entry name" value="REC"/>
    <property type="match status" value="1"/>
</dbReference>
<dbReference type="PROSITE" id="PS50110">
    <property type="entry name" value="RESPONSE_REGULATORY"/>
    <property type="match status" value="1"/>
</dbReference>
<comment type="caution">
    <text evidence="6">The sequence shown here is derived from an EMBL/GenBank/DDBJ whole genome shotgun (WGS) entry which is preliminary data.</text>
</comment>
<dbReference type="RefSeq" id="WP_088214151.1">
    <property type="nucleotide sequence ID" value="NZ_NIPW01000005.1"/>
</dbReference>
<dbReference type="EMBL" id="NIPW01000005">
    <property type="protein sequence ID" value="OWJ80319.1"/>
    <property type="molecule type" value="Genomic_DNA"/>
</dbReference>
<dbReference type="Pfam" id="PF00072">
    <property type="entry name" value="Response_reg"/>
    <property type="match status" value="1"/>
</dbReference>
<dbReference type="OrthoDB" id="9814495at2"/>
<dbReference type="PRINTS" id="PR00038">
    <property type="entry name" value="HTHLUXR"/>
</dbReference>
<dbReference type="GO" id="GO:0006355">
    <property type="term" value="P:regulation of DNA-templated transcription"/>
    <property type="evidence" value="ECO:0007669"/>
    <property type="project" value="InterPro"/>
</dbReference>
<dbReference type="GO" id="GO:0000160">
    <property type="term" value="P:phosphorelay signal transduction system"/>
    <property type="evidence" value="ECO:0007669"/>
    <property type="project" value="InterPro"/>
</dbReference>
<dbReference type="PANTHER" id="PTHR43214:SF43">
    <property type="entry name" value="TWO-COMPONENT RESPONSE REGULATOR"/>
    <property type="match status" value="1"/>
</dbReference>
<evidence type="ECO:0000259" key="5">
    <source>
        <dbReference type="PROSITE" id="PS50110"/>
    </source>
</evidence>
<dbReference type="InterPro" id="IPR058245">
    <property type="entry name" value="NreC/VraR/RcsB-like_REC"/>
</dbReference>
<dbReference type="AlphaFoldDB" id="A0A212AFW1"/>